<dbReference type="GO" id="GO:0032222">
    <property type="term" value="P:regulation of synaptic transmission, cholinergic"/>
    <property type="evidence" value="ECO:0007669"/>
    <property type="project" value="InterPro"/>
</dbReference>
<protein>
    <submittedName>
        <fullName evidence="5">Uncharacterized protein LOC110977109</fullName>
    </submittedName>
</protein>
<keyword evidence="4" id="KW-1185">Reference proteome</keyword>
<proteinExistence type="predicted"/>
<dbReference type="GeneID" id="110977109"/>
<dbReference type="InterPro" id="IPR050975">
    <property type="entry name" value="Sleep_regulator"/>
</dbReference>
<evidence type="ECO:0000256" key="2">
    <source>
        <dbReference type="ARBA" id="ARBA00023180"/>
    </source>
</evidence>
<dbReference type="RefSeq" id="XP_022086630.1">
    <property type="nucleotide sequence ID" value="XM_022230938.1"/>
</dbReference>
<sequence length="135" mass="14441">MKMHPINLIFSLVGNVVGLECFDCVDGVSPALDTVACADLFNRTTTDSRVNRRPCPAGFDACAKAKASEGSLTLTARKCYMRSHCPVNEECASADFQGTQATICCCRENLCNEAGFPAANVIMSVTVFMAVAFTL</sequence>
<dbReference type="Gene3D" id="2.10.60.10">
    <property type="entry name" value="CD59"/>
    <property type="match status" value="1"/>
</dbReference>
<dbReference type="InterPro" id="IPR045860">
    <property type="entry name" value="Snake_toxin-like_sf"/>
</dbReference>
<keyword evidence="2" id="KW-0325">Glycoprotein</keyword>
<dbReference type="InterPro" id="IPR031424">
    <property type="entry name" value="QVR-like"/>
</dbReference>
<dbReference type="GO" id="GO:0030431">
    <property type="term" value="P:sleep"/>
    <property type="evidence" value="ECO:0007669"/>
    <property type="project" value="InterPro"/>
</dbReference>
<dbReference type="OrthoDB" id="10041690at2759"/>
<evidence type="ECO:0000313" key="5">
    <source>
        <dbReference type="RefSeq" id="XP_022086630.1"/>
    </source>
</evidence>
<feature type="signal peptide" evidence="3">
    <location>
        <begin position="1"/>
        <end position="18"/>
    </location>
</feature>
<evidence type="ECO:0000256" key="1">
    <source>
        <dbReference type="ARBA" id="ARBA00022729"/>
    </source>
</evidence>
<reference evidence="5" key="1">
    <citation type="submission" date="2025-08" db="UniProtKB">
        <authorList>
            <consortium name="RefSeq"/>
        </authorList>
    </citation>
    <scope>IDENTIFICATION</scope>
</reference>
<dbReference type="PANTHER" id="PTHR33562">
    <property type="entry name" value="ATILLA, ISOFORM B-RELATED-RELATED"/>
    <property type="match status" value="1"/>
</dbReference>
<evidence type="ECO:0000313" key="4">
    <source>
        <dbReference type="Proteomes" id="UP000694845"/>
    </source>
</evidence>
<dbReference type="KEGG" id="aplc:110977109"/>
<gene>
    <name evidence="5" type="primary">LOC110977109</name>
</gene>
<feature type="chain" id="PRO_5034957506" evidence="3">
    <location>
        <begin position="19"/>
        <end position="135"/>
    </location>
</feature>
<dbReference type="AlphaFoldDB" id="A0A8B7Y2U1"/>
<organism evidence="4 5">
    <name type="scientific">Acanthaster planci</name>
    <name type="common">Crown-of-thorns starfish</name>
    <dbReference type="NCBI Taxonomy" id="133434"/>
    <lineage>
        <taxon>Eukaryota</taxon>
        <taxon>Metazoa</taxon>
        <taxon>Echinodermata</taxon>
        <taxon>Eleutherozoa</taxon>
        <taxon>Asterozoa</taxon>
        <taxon>Asteroidea</taxon>
        <taxon>Valvatacea</taxon>
        <taxon>Valvatida</taxon>
        <taxon>Acanthasteridae</taxon>
        <taxon>Acanthaster</taxon>
    </lineage>
</organism>
<dbReference type="SUPFAM" id="SSF57302">
    <property type="entry name" value="Snake toxin-like"/>
    <property type="match status" value="1"/>
</dbReference>
<keyword evidence="1 3" id="KW-0732">Signal</keyword>
<name>A0A8B7Y2U1_ACAPL</name>
<dbReference type="Pfam" id="PF17064">
    <property type="entry name" value="QVR"/>
    <property type="match status" value="1"/>
</dbReference>
<evidence type="ECO:0000256" key="3">
    <source>
        <dbReference type="SAM" id="SignalP"/>
    </source>
</evidence>
<accession>A0A8B7Y2U1</accession>
<dbReference type="Proteomes" id="UP000694845">
    <property type="component" value="Unplaced"/>
</dbReference>